<keyword evidence="3" id="KW-0238">DNA-binding</keyword>
<evidence type="ECO:0000313" key="7">
    <source>
        <dbReference type="Proteomes" id="UP000033099"/>
    </source>
</evidence>
<dbReference type="SUPFAM" id="SSF56349">
    <property type="entry name" value="DNA breaking-rejoining enzymes"/>
    <property type="match status" value="1"/>
</dbReference>
<dbReference type="GO" id="GO:0015074">
    <property type="term" value="P:DNA integration"/>
    <property type="evidence" value="ECO:0007669"/>
    <property type="project" value="UniProtKB-KW"/>
</dbReference>
<feature type="domain" description="Tyr recombinase" evidence="5">
    <location>
        <begin position="206"/>
        <end position="388"/>
    </location>
</feature>
<dbReference type="InterPro" id="IPR011010">
    <property type="entry name" value="DNA_brk_join_enz"/>
</dbReference>
<dbReference type="PANTHER" id="PTHR30349:SF41">
    <property type="entry name" value="INTEGRASE_RECOMBINASE PROTEIN MJ0367-RELATED"/>
    <property type="match status" value="1"/>
</dbReference>
<comment type="similarity">
    <text evidence="1">Belongs to the 'phage' integrase family.</text>
</comment>
<dbReference type="InterPro" id="IPR013762">
    <property type="entry name" value="Integrase-like_cat_sf"/>
</dbReference>
<sequence>MKLAVSCQMTVYTKFKTPSSLDQWHNKWSALHHSEPNTLTLTLEQKIQCYSELTDFHRKFAYHQLTTKQSISKVGHEEAIELLKDPNLYRPKTPIINGRLETFENHQKVTRGVIPKSVDMQISRLKRIRDYIEEHRLELDFDSIAKYMDSLKETHPLTKKQYLFAGNAFWKWANKYDVKLKEFYKGKTSPFLNHEFPINKKGKRDDSRKAFSPEDITKLYTGSLDHKNKHLKDLICIATYTGCRIEEICQLSIDKSIIKENNVLCFSIEDAKSPAGIRKIPIHRALTSTIERLKKESSNGMLIPSKSKNKYGILSDLYSKAFGRFKLELGYDKSYVFHSIRKTVITQLQRSGVEGITIASIVGHETGTITFDIYSEGPSIQQKQKALEKLKFNLN</sequence>
<dbReference type="RefSeq" id="WP_148666881.1">
    <property type="nucleotide sequence ID" value="NZ_CP011117.2"/>
</dbReference>
<proteinExistence type="inferred from homology"/>
<keyword evidence="2" id="KW-0229">DNA integration</keyword>
<evidence type="ECO:0000313" key="6">
    <source>
        <dbReference type="EMBL" id="AKA82045.1"/>
    </source>
</evidence>
<gene>
    <name evidence="6" type="ORF">VO64_1499</name>
</gene>
<dbReference type="InterPro" id="IPR050090">
    <property type="entry name" value="Tyrosine_recombinase_XerCD"/>
</dbReference>
<accession>A0AAU8TT92</accession>
<name>A0AAU8TT92_9PSED</name>
<dbReference type="GO" id="GO:0006310">
    <property type="term" value="P:DNA recombination"/>
    <property type="evidence" value="ECO:0007669"/>
    <property type="project" value="UniProtKB-KW"/>
</dbReference>
<dbReference type="Gene3D" id="1.10.443.10">
    <property type="entry name" value="Intergrase catalytic core"/>
    <property type="match status" value="1"/>
</dbReference>
<evidence type="ECO:0000256" key="3">
    <source>
        <dbReference type="ARBA" id="ARBA00023125"/>
    </source>
</evidence>
<dbReference type="PANTHER" id="PTHR30349">
    <property type="entry name" value="PHAGE INTEGRASE-RELATED"/>
    <property type="match status" value="1"/>
</dbReference>
<organism evidence="6 7">
    <name type="scientific">Pseudomonas synxantha</name>
    <dbReference type="NCBI Taxonomy" id="47883"/>
    <lineage>
        <taxon>Bacteria</taxon>
        <taxon>Pseudomonadati</taxon>
        <taxon>Pseudomonadota</taxon>
        <taxon>Gammaproteobacteria</taxon>
        <taxon>Pseudomonadales</taxon>
        <taxon>Pseudomonadaceae</taxon>
        <taxon>Pseudomonas</taxon>
    </lineage>
</organism>
<dbReference type="InterPro" id="IPR002104">
    <property type="entry name" value="Integrase_catalytic"/>
</dbReference>
<evidence type="ECO:0000256" key="4">
    <source>
        <dbReference type="ARBA" id="ARBA00023172"/>
    </source>
</evidence>
<protein>
    <submittedName>
        <fullName evidence="6">Integrase</fullName>
    </submittedName>
</protein>
<dbReference type="Pfam" id="PF00589">
    <property type="entry name" value="Phage_integrase"/>
    <property type="match status" value="1"/>
</dbReference>
<keyword evidence="4" id="KW-0233">DNA recombination</keyword>
<dbReference type="GO" id="GO:0003677">
    <property type="term" value="F:DNA binding"/>
    <property type="evidence" value="ECO:0007669"/>
    <property type="project" value="UniProtKB-KW"/>
</dbReference>
<evidence type="ECO:0000256" key="2">
    <source>
        <dbReference type="ARBA" id="ARBA00022908"/>
    </source>
</evidence>
<dbReference type="AlphaFoldDB" id="A0AAU8TT92"/>
<evidence type="ECO:0000256" key="1">
    <source>
        <dbReference type="ARBA" id="ARBA00008857"/>
    </source>
</evidence>
<evidence type="ECO:0000259" key="5">
    <source>
        <dbReference type="PROSITE" id="PS51898"/>
    </source>
</evidence>
<reference evidence="6 7" key="1">
    <citation type="journal article" date="2015" name="Genome Announc.">
        <title>Complete Genome Sequence of Biocontrol Strain Pseudomonas fluorescens LBUM223.</title>
        <authorList>
            <person name="Roquigny R."/>
            <person name="Arseneault T."/>
            <person name="Gadkar V.J."/>
            <person name="Novinscak A."/>
            <person name="Joly D.L."/>
            <person name="Filion M."/>
        </authorList>
    </citation>
    <scope>NUCLEOTIDE SEQUENCE [LARGE SCALE GENOMIC DNA]</scope>
    <source>
        <strain evidence="6 7">LBUM223</strain>
    </source>
</reference>
<dbReference type="Proteomes" id="UP000033099">
    <property type="component" value="Chromosome"/>
</dbReference>
<dbReference type="KEGG" id="pfb:VO64_1499"/>
<dbReference type="EMBL" id="CP011117">
    <property type="protein sequence ID" value="AKA82045.1"/>
    <property type="molecule type" value="Genomic_DNA"/>
</dbReference>
<dbReference type="PROSITE" id="PS51898">
    <property type="entry name" value="TYR_RECOMBINASE"/>
    <property type="match status" value="1"/>
</dbReference>